<dbReference type="Gene3D" id="1.10.460.10">
    <property type="entry name" value="Topoisomerase I, domain 2"/>
    <property type="match status" value="1"/>
</dbReference>
<organism evidence="16 18">
    <name type="scientific">Mesotoga infera</name>
    <dbReference type="NCBI Taxonomy" id="1236046"/>
    <lineage>
        <taxon>Bacteria</taxon>
        <taxon>Thermotogati</taxon>
        <taxon>Thermotogota</taxon>
        <taxon>Thermotogae</taxon>
        <taxon>Kosmotogales</taxon>
        <taxon>Kosmotogaceae</taxon>
        <taxon>Mesotoga</taxon>
    </lineage>
</organism>
<dbReference type="InterPro" id="IPR003602">
    <property type="entry name" value="Topo_IA_DNA-bd_dom"/>
</dbReference>
<evidence type="ECO:0000256" key="10">
    <source>
        <dbReference type="HAMAP-Rule" id="MF_00952"/>
    </source>
</evidence>
<evidence type="ECO:0000313" key="15">
    <source>
        <dbReference type="EMBL" id="KUK68177.1"/>
    </source>
</evidence>
<keyword evidence="6" id="KW-0460">Magnesium</keyword>
<evidence type="ECO:0000256" key="11">
    <source>
        <dbReference type="SAM" id="Coils"/>
    </source>
</evidence>
<dbReference type="Gene3D" id="3.30.65.10">
    <property type="entry name" value="Bacterial Topoisomerase I, domain 1"/>
    <property type="match status" value="1"/>
</dbReference>
<dbReference type="InterPro" id="IPR023405">
    <property type="entry name" value="Topo_IA_core_domain"/>
</dbReference>
<comment type="similarity">
    <text evidence="2 10">Belongs to the type IA topoisomerase family.</text>
</comment>
<keyword evidence="9 10" id="KW-0413">Isomerase</keyword>
<evidence type="ECO:0000256" key="5">
    <source>
        <dbReference type="ARBA" id="ARBA00022833"/>
    </source>
</evidence>
<dbReference type="Proteomes" id="UP000054260">
    <property type="component" value="Unassembled WGS sequence"/>
</dbReference>
<feature type="site" description="Interaction with DNA" evidence="10">
    <location>
        <position position="138"/>
    </location>
</feature>
<feature type="region of interest" description="Interaction with DNA" evidence="10">
    <location>
        <begin position="161"/>
        <end position="166"/>
    </location>
</feature>
<dbReference type="Pfam" id="PF01396">
    <property type="entry name" value="Zn_ribbon_Top1"/>
    <property type="match status" value="3"/>
</dbReference>
<feature type="site" description="Interaction with DNA" evidence="10">
    <location>
        <position position="33"/>
    </location>
</feature>
<dbReference type="SMART" id="SM00493">
    <property type="entry name" value="TOPRIM"/>
    <property type="match status" value="1"/>
</dbReference>
<dbReference type="EC" id="5.6.2.1" evidence="10"/>
<dbReference type="SUPFAM" id="SSF56712">
    <property type="entry name" value="Prokaryotic type I DNA topoisomerase"/>
    <property type="match status" value="1"/>
</dbReference>
<feature type="site" description="Interaction with DNA" evidence="10">
    <location>
        <position position="141"/>
    </location>
</feature>
<feature type="coiled-coil region" evidence="11">
    <location>
        <begin position="517"/>
        <end position="569"/>
    </location>
</feature>
<evidence type="ECO:0000313" key="14">
    <source>
        <dbReference type="EMBL" id="HCO69241.1"/>
    </source>
</evidence>
<dbReference type="HAMAP" id="MF_00952">
    <property type="entry name" value="Topoisom_1_prok"/>
    <property type="match status" value="1"/>
</dbReference>
<dbReference type="Gene3D" id="2.70.20.10">
    <property type="entry name" value="Topoisomerase I, domain 3"/>
    <property type="match status" value="1"/>
</dbReference>
<keyword evidence="8 10" id="KW-0238">DNA-binding</keyword>
<keyword evidence="7 10" id="KW-0799">Topoisomerase</keyword>
<dbReference type="EMBL" id="LGGW01000002">
    <property type="protein sequence ID" value="KUK91410.1"/>
    <property type="molecule type" value="Genomic_DNA"/>
</dbReference>
<dbReference type="CDD" id="cd03363">
    <property type="entry name" value="TOPRIM_TopoIA_TopoI"/>
    <property type="match status" value="1"/>
</dbReference>
<dbReference type="GO" id="GO:0003917">
    <property type="term" value="F:DNA topoisomerase type I (single strand cut, ATP-independent) activity"/>
    <property type="evidence" value="ECO:0007669"/>
    <property type="project" value="UniProtKB-UniRule"/>
</dbReference>
<dbReference type="SMART" id="SM00436">
    <property type="entry name" value="TOP1Bc"/>
    <property type="match status" value="1"/>
</dbReference>
<dbReference type="InterPro" id="IPR000380">
    <property type="entry name" value="Topo_IA"/>
</dbReference>
<dbReference type="AlphaFoldDB" id="A0A101IB44"/>
<dbReference type="CDD" id="cd00186">
    <property type="entry name" value="TOP1Ac"/>
    <property type="match status" value="1"/>
</dbReference>
<evidence type="ECO:0000256" key="7">
    <source>
        <dbReference type="ARBA" id="ARBA00023029"/>
    </source>
</evidence>
<feature type="site" description="Interaction with DNA" evidence="10">
    <location>
        <position position="153"/>
    </location>
</feature>
<keyword evidence="5" id="KW-0862">Zinc</keyword>
<protein>
    <recommendedName>
        <fullName evidence="10">DNA topoisomerase 1</fullName>
        <ecNumber evidence="10">5.6.2.1</ecNumber>
    </recommendedName>
    <alternativeName>
        <fullName evidence="10">DNA topoisomerase I</fullName>
    </alternativeName>
</protein>
<feature type="site" description="Interaction with DNA" evidence="10">
    <location>
        <position position="137"/>
    </location>
</feature>
<dbReference type="PROSITE" id="PS50880">
    <property type="entry name" value="TOPRIM"/>
    <property type="match status" value="1"/>
</dbReference>
<dbReference type="Gene3D" id="1.10.290.10">
    <property type="entry name" value="Topoisomerase I, domain 4"/>
    <property type="match status" value="1"/>
</dbReference>
<gene>
    <name evidence="10" type="primary">topA</name>
    <name evidence="14" type="ORF">DIT26_01440</name>
    <name evidence="15" type="ORF">XD86_0343</name>
    <name evidence="16" type="ORF">XE02_0049</name>
</gene>
<keyword evidence="11" id="KW-0175">Coiled coil</keyword>
<dbReference type="InterPro" id="IPR023406">
    <property type="entry name" value="Topo_IA_AS"/>
</dbReference>
<evidence type="ECO:0000259" key="12">
    <source>
        <dbReference type="PROSITE" id="PS50880"/>
    </source>
</evidence>
<dbReference type="InterPro" id="IPR006171">
    <property type="entry name" value="TOPRIM_dom"/>
</dbReference>
<dbReference type="InterPro" id="IPR028612">
    <property type="entry name" value="Topoisom_1_IA"/>
</dbReference>
<evidence type="ECO:0000256" key="1">
    <source>
        <dbReference type="ARBA" id="ARBA00000213"/>
    </source>
</evidence>
<evidence type="ECO:0000259" key="13">
    <source>
        <dbReference type="PROSITE" id="PS52039"/>
    </source>
</evidence>
<dbReference type="Gene3D" id="3.40.50.140">
    <property type="match status" value="1"/>
</dbReference>
<dbReference type="Pfam" id="PF01131">
    <property type="entry name" value="Topoisom_bac"/>
    <property type="match status" value="1"/>
</dbReference>
<reference evidence="14 19" key="3">
    <citation type="journal article" date="2018" name="Nat. Biotechnol.">
        <title>A standardized bacterial taxonomy based on genome phylogeny substantially revises the tree of life.</title>
        <authorList>
            <person name="Parks D.H."/>
            <person name="Chuvochina M."/>
            <person name="Waite D.W."/>
            <person name="Rinke C."/>
            <person name="Skarshewski A."/>
            <person name="Chaumeil P.A."/>
            <person name="Hugenholtz P."/>
        </authorList>
    </citation>
    <scope>NUCLEOTIDE SEQUENCE [LARGE SCALE GENOMIC DNA]</scope>
    <source>
        <strain evidence="14">UBA9905</strain>
    </source>
</reference>
<feature type="domain" description="Topo IA-type catalytic" evidence="13">
    <location>
        <begin position="127"/>
        <end position="549"/>
    </location>
</feature>
<dbReference type="GO" id="GO:0008270">
    <property type="term" value="F:zinc ion binding"/>
    <property type="evidence" value="ECO:0007669"/>
    <property type="project" value="UniProtKB-KW"/>
</dbReference>
<feature type="active site" description="O-(5'-phospho-DNA)-tyrosine intermediate" evidence="10">
    <location>
        <position position="294"/>
    </location>
</feature>
<reference evidence="16" key="1">
    <citation type="journal article" date="2015" name="MBio">
        <title>Genome-resolved metagenomic analysis reveals roles for candidate phyla and other microbial community members in biogeochemical transformations in oil reservoirs.</title>
        <authorList>
            <person name="Hu P."/>
            <person name="Tom L."/>
            <person name="Singh A."/>
            <person name="Thomas B.C."/>
            <person name="Baker B.J."/>
            <person name="Piceno Y.M."/>
            <person name="Andersen G.L."/>
            <person name="Banfield J.F."/>
        </authorList>
    </citation>
    <scope>NUCLEOTIDE SEQUENCE [LARGE SCALE GENOMIC DNA]</scope>
    <source>
        <strain evidence="15">46_47</strain>
        <strain evidence="16">46_70</strain>
    </source>
</reference>
<dbReference type="Proteomes" id="UP000264215">
    <property type="component" value="Unassembled WGS sequence"/>
</dbReference>
<keyword evidence="4" id="KW-0863">Zinc-finger</keyword>
<dbReference type="PRINTS" id="PR00417">
    <property type="entry name" value="PRTPISMRASEI"/>
</dbReference>
<dbReference type="PANTHER" id="PTHR42785:SF1">
    <property type="entry name" value="DNA TOPOISOMERASE"/>
    <property type="match status" value="1"/>
</dbReference>
<evidence type="ECO:0000313" key="16">
    <source>
        <dbReference type="EMBL" id="KUK91410.1"/>
    </source>
</evidence>
<dbReference type="SMART" id="SM00437">
    <property type="entry name" value="TOP1Ac"/>
    <property type="match status" value="1"/>
</dbReference>
<evidence type="ECO:0000313" key="19">
    <source>
        <dbReference type="Proteomes" id="UP000264215"/>
    </source>
</evidence>
<dbReference type="Proteomes" id="UP000055014">
    <property type="component" value="Unassembled WGS sequence"/>
</dbReference>
<dbReference type="InterPro" id="IPR013498">
    <property type="entry name" value="Topo_IA_Znf"/>
</dbReference>
<comment type="caution">
    <text evidence="16">The sequence shown here is derived from an EMBL/GenBank/DDBJ whole genome shotgun (WGS) entry which is preliminary data.</text>
</comment>
<sequence length="739" mass="83993">MPDKLVIVESPAKAKTIGRYLGKNYEVTASKGHVRDLPESNLGLNPDTFEPTYEVLKGKEKVVQELAKKSKGKKVFLASDLDREGEAIAWHISELLGLPRNEKNRIVFNEITESAIKSAILDPREIDMSKVEAQVARRVLDRIVGYKISPILWRTMTKGLSAGRVQSVALKFMVELEKRIAVFVPHKFFKIFAQVGEDRFSLSKIDGKKFNNKSITSEEKRDEIINELSKANLHVKDVRKRTSKRNAPMPFITSTLQQSAIGELGWSASKTMKIAQQLYEGIETDNGQMAFITYMRTDSTRISSVAREKAVEIINSKFGKEYIGPVRSAGKGKKIQDAHEAIRPTYPENGPDTAKKLISGDNLRLYTLIWNRFIASQMASAEYSVTDVQLEDENEKYILSLTGERRLFDGFERIISRSSKSEIGRDYKKGEEIKPSKIEFEEDTTKPPSRFSEASLVKELEKRGIGRPSTYATIISTLLDRKYVLRQSRELRPTLLGSIVNEFLNDYFPDVVDTNFTANMEEELDDVENGAKKWQDVVQGFYGGFKTDLDQIDKKIKKGELRIEFLTDKECSCGGYFKIVFGRYGGYLKCRSCEKNESVDMTSFTCVIDGKVLLKDVAANQKMEVEIDEKCPECGSVLVKRKGRYGEFIACSAYPKCKYTRNVRIDAACPKCGGVVEKLRSKKGKNYFKCSECGELYWNEPTKEKCEICDSHLFLKIKRGGKRVYYCEKCKKEFEMEEG</sequence>
<dbReference type="InterPro" id="IPR013825">
    <property type="entry name" value="Topo_IA_cen_sub2"/>
</dbReference>
<feature type="site" description="Interaction with DNA" evidence="10">
    <location>
        <position position="481"/>
    </location>
</feature>
<evidence type="ECO:0000256" key="8">
    <source>
        <dbReference type="ARBA" id="ARBA00023125"/>
    </source>
</evidence>
<dbReference type="InterPro" id="IPR013824">
    <property type="entry name" value="Topo_IA_cen_sub1"/>
</dbReference>
<dbReference type="Pfam" id="PF01751">
    <property type="entry name" value="Toprim"/>
    <property type="match status" value="1"/>
</dbReference>
<dbReference type="GO" id="GO:0003677">
    <property type="term" value="F:DNA binding"/>
    <property type="evidence" value="ECO:0007669"/>
    <property type="project" value="UniProtKB-KW"/>
</dbReference>
<dbReference type="NCBIfam" id="TIGR01051">
    <property type="entry name" value="topA_bact"/>
    <property type="match status" value="1"/>
</dbReference>
<evidence type="ECO:0000256" key="6">
    <source>
        <dbReference type="ARBA" id="ARBA00022842"/>
    </source>
</evidence>
<evidence type="ECO:0000256" key="4">
    <source>
        <dbReference type="ARBA" id="ARBA00022771"/>
    </source>
</evidence>
<name>A0A101IB44_9BACT</name>
<comment type="function">
    <text evidence="10">Releases the supercoiling and torsional tension of DNA, which is introduced during the DNA replication and transcription, by transiently cleaving and rejoining one strand of the DNA duplex. Introduces a single-strand break via transesterification at a target site in duplex DNA. The scissile phosphodiester is attacked by the catalytic tyrosine of the enzyme, resulting in the formation of a DNA-(5'-phosphotyrosyl)-enzyme intermediate and the expulsion of a 3'-OH DNA strand. The free DNA strand then undergoes passage around the unbroken strand, thus removing DNA supercoils. Finally, in the religation step, the DNA 3'-OH attacks the covalent intermediate to expel the active-site tyrosine and restore the DNA phosphodiester backbone.</text>
</comment>
<dbReference type="PANTHER" id="PTHR42785">
    <property type="entry name" value="DNA TOPOISOMERASE, TYPE IA, CORE"/>
    <property type="match status" value="1"/>
</dbReference>
<dbReference type="GO" id="GO:0006265">
    <property type="term" value="P:DNA topological change"/>
    <property type="evidence" value="ECO:0007669"/>
    <property type="project" value="UniProtKB-UniRule"/>
</dbReference>
<accession>A0A101IB44</accession>
<feature type="site" description="Interaction with DNA" evidence="10">
    <location>
        <position position="146"/>
    </location>
</feature>
<dbReference type="InterPro" id="IPR003601">
    <property type="entry name" value="Topo_IA_2"/>
</dbReference>
<proteinExistence type="inferred from homology"/>
<dbReference type="PATRIC" id="fig|1236046.5.peg.620"/>
<comment type="catalytic activity">
    <reaction evidence="1 10">
        <text>ATP-independent breakage of single-stranded DNA, followed by passage and rejoining.</text>
        <dbReference type="EC" id="5.6.2.1"/>
    </reaction>
</comment>
<dbReference type="EMBL" id="DQBS01000037">
    <property type="protein sequence ID" value="HCO69241.1"/>
    <property type="molecule type" value="Genomic_DNA"/>
</dbReference>
<comment type="subunit">
    <text evidence="10">Monomer.</text>
</comment>
<feature type="domain" description="Toprim" evidence="12">
    <location>
        <begin position="3"/>
        <end position="111"/>
    </location>
</feature>
<feature type="site" description="Interaction with DNA" evidence="10">
    <location>
        <position position="296"/>
    </location>
</feature>
<reference evidence="17 18" key="2">
    <citation type="journal article" date="2015" name="MBio">
        <title>Genome-Resolved Metagenomic Analysis Reveals Roles for Candidate Phyla and Other Microbial Community Members in Biogeochemical Transformations in Oil Reservoirs.</title>
        <authorList>
            <person name="Hu P."/>
            <person name="Tom L."/>
            <person name="Singh A."/>
            <person name="Thomas B.C."/>
            <person name="Baker B.J."/>
            <person name="Piceno Y.M."/>
            <person name="Andersen G.L."/>
            <person name="Banfield J.F."/>
        </authorList>
    </citation>
    <scope>NUCLEOTIDE SEQUENCE [LARGE SCALE GENOMIC DNA]</scope>
</reference>
<evidence type="ECO:0000256" key="3">
    <source>
        <dbReference type="ARBA" id="ARBA00022723"/>
    </source>
</evidence>
<dbReference type="SUPFAM" id="SSF57783">
    <property type="entry name" value="Zinc beta-ribbon"/>
    <property type="match status" value="1"/>
</dbReference>
<dbReference type="InterPro" id="IPR005733">
    <property type="entry name" value="TopoI_bac-type"/>
</dbReference>
<evidence type="ECO:0000313" key="17">
    <source>
        <dbReference type="Proteomes" id="UP000054260"/>
    </source>
</evidence>
<dbReference type="EMBL" id="LGGH01000031">
    <property type="protein sequence ID" value="KUK68177.1"/>
    <property type="molecule type" value="Genomic_DNA"/>
</dbReference>
<dbReference type="InterPro" id="IPR034149">
    <property type="entry name" value="TOPRIM_TopoI"/>
</dbReference>
<evidence type="ECO:0000313" key="18">
    <source>
        <dbReference type="Proteomes" id="UP000055014"/>
    </source>
</evidence>
<dbReference type="InterPro" id="IPR013497">
    <property type="entry name" value="Topo_IA_cen"/>
</dbReference>
<dbReference type="PROSITE" id="PS52039">
    <property type="entry name" value="TOPO_IA_2"/>
    <property type="match status" value="1"/>
</dbReference>
<dbReference type="InterPro" id="IPR013826">
    <property type="entry name" value="Topo_IA_cen_sub3"/>
</dbReference>
<dbReference type="PROSITE" id="PS00396">
    <property type="entry name" value="TOPO_IA_1"/>
    <property type="match status" value="1"/>
</dbReference>
<dbReference type="GO" id="GO:0005694">
    <property type="term" value="C:chromosome"/>
    <property type="evidence" value="ECO:0007669"/>
    <property type="project" value="InterPro"/>
</dbReference>
<keyword evidence="3" id="KW-0479">Metal-binding</keyword>
<evidence type="ECO:0000256" key="9">
    <source>
        <dbReference type="ARBA" id="ARBA00023235"/>
    </source>
</evidence>
<evidence type="ECO:0000256" key="2">
    <source>
        <dbReference type="ARBA" id="ARBA00009446"/>
    </source>
</evidence>